<evidence type="ECO:0000313" key="2">
    <source>
        <dbReference type="EMBL" id="ARW66542.1"/>
    </source>
</evidence>
<dbReference type="RefSeq" id="YP_009397356.1">
    <property type="nucleotide sequence ID" value="NC_035287.1"/>
</dbReference>
<dbReference type="Pfam" id="PF05419">
    <property type="entry name" value="GUN4"/>
    <property type="match status" value="1"/>
</dbReference>
<feature type="domain" description="GUN4-like" evidence="1">
    <location>
        <begin position="102"/>
        <end position="238"/>
    </location>
</feature>
<name>A0A1Z1ML09_9FLOR</name>
<dbReference type="EMBL" id="MF101443">
    <property type="protein sequence ID" value="ARW66542.1"/>
    <property type="molecule type" value="Genomic_DNA"/>
</dbReference>
<proteinExistence type="predicted"/>
<dbReference type="SUPFAM" id="SSF140869">
    <property type="entry name" value="GUN4-like"/>
    <property type="match status" value="1"/>
</dbReference>
<geneLocation type="chloroplast" evidence="2"/>
<dbReference type="GeneID" id="33359705"/>
<dbReference type="GO" id="GO:0046906">
    <property type="term" value="F:tetrapyrrole binding"/>
    <property type="evidence" value="ECO:0007669"/>
    <property type="project" value="TreeGrafter"/>
</dbReference>
<dbReference type="Gene3D" id="1.10.10.1770">
    <property type="entry name" value="Gun4-like"/>
    <property type="match status" value="1"/>
</dbReference>
<sequence>MKLNQDNQLSIIKEINLSLKKNNTIISNEIEKLVENMIISGKREQELLLELIIERNINNNEQPSIIDGFIFSKLMDTNINDIKKNLKHFFPNGIIDLEPSLKINYQPLQDLLIKKNFREADIITQKYLCKLVEINLSEKNKKEWLYFTDIQFLTPNDLFTIDLLWKVYSKGKFGFSVQKKLWIKNNCKWNKLWEKIEWTNKGAMKRYPKDFIWKLEAPVGHLPLFNQLRGTQTLSALFKYITW</sequence>
<dbReference type="InterPro" id="IPR037215">
    <property type="entry name" value="GUN4-like_sf"/>
</dbReference>
<dbReference type="PANTHER" id="PTHR34800">
    <property type="entry name" value="TETRAPYRROLE-BINDING PROTEIN, CHLOROPLASTIC"/>
    <property type="match status" value="1"/>
</dbReference>
<accession>A0A1Z1ML09</accession>
<dbReference type="AlphaFoldDB" id="A0A1Z1ML09"/>
<gene>
    <name evidence="2" type="primary">ycf53</name>
</gene>
<organism evidence="2">
    <name type="scientific">Dasyclonium flaccidum</name>
    <dbReference type="NCBI Taxonomy" id="2007274"/>
    <lineage>
        <taxon>Eukaryota</taxon>
        <taxon>Rhodophyta</taxon>
        <taxon>Florideophyceae</taxon>
        <taxon>Rhodymeniophycidae</taxon>
        <taxon>Ceramiales</taxon>
        <taxon>Rhodomelaceae</taxon>
        <taxon>Polyzonieae</taxon>
        <taxon>Dasyclonium</taxon>
    </lineage>
</organism>
<keyword evidence="2" id="KW-0934">Plastid</keyword>
<dbReference type="CDD" id="cd16383">
    <property type="entry name" value="GUN4"/>
    <property type="match status" value="1"/>
</dbReference>
<reference evidence="2" key="1">
    <citation type="journal article" date="2017" name="J. Phycol.">
        <title>Analysis of chloroplast genomes and a supermatrix inform reclassification of the Rhodomelaceae (Rhodophyta).</title>
        <authorList>
            <person name="Diaz-Tapia P."/>
            <person name="Maggs C.A."/>
            <person name="West J.A."/>
            <person name="Verbruggen H."/>
        </authorList>
    </citation>
    <scope>NUCLEOTIDE SEQUENCE</scope>
    <source>
        <strain evidence="2">PD1087</strain>
    </source>
</reference>
<keyword evidence="2" id="KW-0150">Chloroplast</keyword>
<dbReference type="InterPro" id="IPR008629">
    <property type="entry name" value="GUN4-like"/>
</dbReference>
<dbReference type="PANTHER" id="PTHR34800:SF1">
    <property type="entry name" value="TETRAPYRROLE-BINDING PROTEIN, CHLOROPLASTIC"/>
    <property type="match status" value="1"/>
</dbReference>
<evidence type="ECO:0000259" key="1">
    <source>
        <dbReference type="Pfam" id="PF05419"/>
    </source>
</evidence>
<protein>
    <recommendedName>
        <fullName evidence="1">GUN4-like domain-containing protein</fullName>
    </recommendedName>
</protein>
<dbReference type="Gene3D" id="1.25.40.620">
    <property type="match status" value="1"/>
</dbReference>